<feature type="compositionally biased region" description="Polar residues" evidence="1">
    <location>
        <begin position="28"/>
        <end position="48"/>
    </location>
</feature>
<dbReference type="AlphaFoldDB" id="A0AAD9PII0"/>
<feature type="compositionally biased region" description="Basic and acidic residues" evidence="1">
    <location>
        <begin position="16"/>
        <end position="27"/>
    </location>
</feature>
<dbReference type="EMBL" id="JALLKP010000004">
    <property type="protein sequence ID" value="KAK2195509.1"/>
    <property type="molecule type" value="Genomic_DNA"/>
</dbReference>
<evidence type="ECO:0000313" key="3">
    <source>
        <dbReference type="Proteomes" id="UP001214638"/>
    </source>
</evidence>
<evidence type="ECO:0000256" key="1">
    <source>
        <dbReference type="SAM" id="MobiDB-lite"/>
    </source>
</evidence>
<dbReference type="Pfam" id="PF10253">
    <property type="entry name" value="PRCC"/>
    <property type="match status" value="1"/>
</dbReference>
<organism evidence="2 3">
    <name type="scientific">Babesia duncani</name>
    <dbReference type="NCBI Taxonomy" id="323732"/>
    <lineage>
        <taxon>Eukaryota</taxon>
        <taxon>Sar</taxon>
        <taxon>Alveolata</taxon>
        <taxon>Apicomplexa</taxon>
        <taxon>Aconoidasida</taxon>
        <taxon>Piroplasmida</taxon>
        <taxon>Babesiidae</taxon>
        <taxon>Babesia</taxon>
    </lineage>
</organism>
<dbReference type="Proteomes" id="UP001214638">
    <property type="component" value="Unassembled WGS sequence"/>
</dbReference>
<protein>
    <submittedName>
        <fullName evidence="2">Proline-rich protein PRCC</fullName>
    </submittedName>
</protein>
<dbReference type="GeneID" id="94337482"/>
<comment type="caution">
    <text evidence="2">The sequence shown here is derived from an EMBL/GenBank/DDBJ whole genome shotgun (WGS) entry which is preliminary data.</text>
</comment>
<sequence length="270" mass="31308">MDWIKSALDSDDESQDENKIENSDKLDNQNQLNSSDTHINKTPASISNKIHKRINPVLDSKGSNYSEKLEKDKITELPQLFSFKGKHRETEKLDSNEFVKINVPTDVPDDLLEVNTSADLTNINPQESYRNDVKPNYDMVDYSQVIQSFNVSNANSTIKASKRREWQASDLSIKDIHADDLRMSKSEKITRYSSSKEALMEGREAFKLPTRLMETDDGELLTTNMIRRTQKRKHQINWLAQESHERELELLEASAQMRKTKHETQMKYGW</sequence>
<name>A0AAD9PII0_9APIC</name>
<evidence type="ECO:0000313" key="2">
    <source>
        <dbReference type="EMBL" id="KAK2195509.1"/>
    </source>
</evidence>
<dbReference type="InterPro" id="IPR018800">
    <property type="entry name" value="PRCC"/>
</dbReference>
<reference evidence="2" key="1">
    <citation type="journal article" date="2023" name="Nat. Microbiol.">
        <title>Babesia duncani multi-omics identifies virulence factors and drug targets.</title>
        <authorList>
            <person name="Singh P."/>
            <person name="Lonardi S."/>
            <person name="Liang Q."/>
            <person name="Vydyam P."/>
            <person name="Khabirova E."/>
            <person name="Fang T."/>
            <person name="Gihaz S."/>
            <person name="Thekkiniath J."/>
            <person name="Munshi M."/>
            <person name="Abel S."/>
            <person name="Ciampossin L."/>
            <person name="Batugedara G."/>
            <person name="Gupta M."/>
            <person name="Lu X.M."/>
            <person name="Lenz T."/>
            <person name="Chakravarty S."/>
            <person name="Cornillot E."/>
            <person name="Hu Y."/>
            <person name="Ma W."/>
            <person name="Gonzalez L.M."/>
            <person name="Sanchez S."/>
            <person name="Estrada K."/>
            <person name="Sanchez-Flores A."/>
            <person name="Montero E."/>
            <person name="Harb O.S."/>
            <person name="Le Roch K.G."/>
            <person name="Mamoun C.B."/>
        </authorList>
    </citation>
    <scope>NUCLEOTIDE SEQUENCE</scope>
    <source>
        <strain evidence="2">WA1</strain>
    </source>
</reference>
<feature type="region of interest" description="Disordered" evidence="1">
    <location>
        <begin position="1"/>
        <end position="63"/>
    </location>
</feature>
<dbReference type="RefSeq" id="XP_067802352.1">
    <property type="nucleotide sequence ID" value="XM_067948201.1"/>
</dbReference>
<dbReference type="KEGG" id="bdw:94337482"/>
<keyword evidence="3" id="KW-1185">Reference proteome</keyword>
<accession>A0AAD9PII0</accession>
<proteinExistence type="predicted"/>
<gene>
    <name evidence="2" type="ORF">BdWA1_003185</name>
</gene>